<dbReference type="InterPro" id="IPR027417">
    <property type="entry name" value="P-loop_NTPase"/>
</dbReference>
<dbReference type="InterPro" id="IPR045063">
    <property type="entry name" value="Dynamin_N"/>
</dbReference>
<proteinExistence type="predicted"/>
<protein>
    <submittedName>
        <fullName evidence="6">Dynamin</fullName>
    </submittedName>
</protein>
<evidence type="ECO:0000256" key="2">
    <source>
        <dbReference type="ARBA" id="ARBA00023134"/>
    </source>
</evidence>
<dbReference type="Pfam" id="PF01031">
    <property type="entry name" value="Dynamin_M"/>
    <property type="match status" value="1"/>
</dbReference>
<feature type="compositionally biased region" description="Basic and acidic residues" evidence="3">
    <location>
        <begin position="433"/>
        <end position="444"/>
    </location>
</feature>
<dbReference type="PROSITE" id="PS51718">
    <property type="entry name" value="G_DYNAMIN_2"/>
    <property type="match status" value="1"/>
</dbReference>
<dbReference type="SUPFAM" id="SSF52540">
    <property type="entry name" value="P-loop containing nucleoside triphosphate hydrolases"/>
    <property type="match status" value="1"/>
</dbReference>
<dbReference type="GO" id="GO:0005525">
    <property type="term" value="F:GTP binding"/>
    <property type="evidence" value="ECO:0007669"/>
    <property type="project" value="InterPro"/>
</dbReference>
<dbReference type="PANTHER" id="PTHR11566:SF215">
    <property type="entry name" value="DYNAMIN GTPASE"/>
    <property type="match status" value="1"/>
</dbReference>
<dbReference type="GeneID" id="81407937"/>
<dbReference type="PRINTS" id="PR00195">
    <property type="entry name" value="DYNAMIN"/>
</dbReference>
<reference evidence="6" key="2">
    <citation type="journal article" date="2023" name="IMA Fungus">
        <title>Comparative genomic study of the Penicillium genus elucidates a diverse pangenome and 15 lateral gene transfer events.</title>
        <authorList>
            <person name="Petersen C."/>
            <person name="Sorensen T."/>
            <person name="Nielsen M.R."/>
            <person name="Sondergaard T.E."/>
            <person name="Sorensen J.L."/>
            <person name="Fitzpatrick D.A."/>
            <person name="Frisvad J.C."/>
            <person name="Nielsen K.L."/>
        </authorList>
    </citation>
    <scope>NUCLEOTIDE SEQUENCE</scope>
    <source>
        <strain evidence="6">IBT 22155</strain>
    </source>
</reference>
<dbReference type="GO" id="GO:0003924">
    <property type="term" value="F:GTPase activity"/>
    <property type="evidence" value="ECO:0007669"/>
    <property type="project" value="InterPro"/>
</dbReference>
<evidence type="ECO:0000313" key="7">
    <source>
        <dbReference type="Proteomes" id="UP001149079"/>
    </source>
</evidence>
<dbReference type="InterPro" id="IPR022812">
    <property type="entry name" value="Dynamin"/>
</dbReference>
<evidence type="ECO:0000256" key="3">
    <source>
        <dbReference type="SAM" id="MobiDB-lite"/>
    </source>
</evidence>
<dbReference type="PANTHER" id="PTHR11566">
    <property type="entry name" value="DYNAMIN"/>
    <property type="match status" value="1"/>
</dbReference>
<dbReference type="GO" id="GO:0016020">
    <property type="term" value="C:membrane"/>
    <property type="evidence" value="ECO:0007669"/>
    <property type="project" value="TreeGrafter"/>
</dbReference>
<dbReference type="Pfam" id="PF00350">
    <property type="entry name" value="Dynamin_N"/>
    <property type="match status" value="1"/>
</dbReference>
<dbReference type="InterPro" id="IPR001401">
    <property type="entry name" value="Dynamin_GTPase"/>
</dbReference>
<dbReference type="FunFam" id="3.40.50.300:FF:001425">
    <property type="entry name" value="Dynamin GTPase, putative"/>
    <property type="match status" value="1"/>
</dbReference>
<dbReference type="GO" id="GO:0008017">
    <property type="term" value="F:microtubule binding"/>
    <property type="evidence" value="ECO:0007669"/>
    <property type="project" value="TreeGrafter"/>
</dbReference>
<dbReference type="GO" id="GO:0016559">
    <property type="term" value="P:peroxisome fission"/>
    <property type="evidence" value="ECO:0007669"/>
    <property type="project" value="TreeGrafter"/>
</dbReference>
<evidence type="ECO:0000259" key="5">
    <source>
        <dbReference type="PROSITE" id="PS51718"/>
    </source>
</evidence>
<keyword evidence="2" id="KW-0342">GTP-binding</keyword>
<dbReference type="OrthoDB" id="415706at2759"/>
<dbReference type="Gene3D" id="1.20.120.1240">
    <property type="entry name" value="Dynamin, middle domain"/>
    <property type="match status" value="1"/>
</dbReference>
<dbReference type="InterPro" id="IPR000375">
    <property type="entry name" value="Dynamin_stalk"/>
</dbReference>
<sequence length="741" mass="82944">MIAKEVGSITLADPGLLEKIDQLFACNVGEYVDLPQLVVVGDQSSGKSSVLEGLTKLNFPRDSGLCTRFATQIIFRRNVNLVGREISASIIPAPDLGTDEAQKLRDWNATGLQALGGEGFAQMMREVHKLLNLSDLQVIGSFGKATFSNSVLRLEISGPQEDHLSVIDVPGIFKTTIHGITTKDDIVLVRNMVYNYMKNPRSVVLTVVPANVDIATQEIIEIAREIDPTGERTLQIMTKIDLVDQGTQKKVIDMIEDQNTSGKLGWIVVRNLGQQELEDGNVDRDLLEKKWHQSPPWNRVRAENFGINALRKQLQLVLTSHVRRTFPSVRSETTKRLNAARKALQSLGTERQTPEQQRMTLLDIVSSFQQITHLALVANYSLDDIFDTDRDVRLATMVSSRNEEFSNHVSTWGHEFAFTDTSQTDPLPNPLPEPKEPEGSKGSEELAGSSDEFAAEIEPAKQCGVDFIPSRGIQADEEVQEILHDAVNVPRAKDGISIWMGTVYRESRGFEIGTFNHTLLSALIKKQSAKWSTLAQGYMSDVITMVHRFIRKALLAACGDIRISTNILTRLWDELIGKYKQAILHVDFLLKVERVGTPMTLNHYLNDNLQKCRQKRFKEALSSKSLEGCQHGEVVRVSDLSYCDNMSNAEHTVHDLHDILQAYYKVARKRFVDNVCMQGADYFLVTGPEAPMKLFSPSWVNGLSDKALEEIAGEDGNTKRRRLQLQKEIADLEAGRKILLD</sequence>
<keyword evidence="1" id="KW-0547">Nucleotide-binding</keyword>
<dbReference type="GO" id="GO:0006897">
    <property type="term" value="P:endocytosis"/>
    <property type="evidence" value="ECO:0007669"/>
    <property type="project" value="TreeGrafter"/>
</dbReference>
<dbReference type="GO" id="GO:0005739">
    <property type="term" value="C:mitochondrion"/>
    <property type="evidence" value="ECO:0007669"/>
    <property type="project" value="TreeGrafter"/>
</dbReference>
<dbReference type="CDD" id="cd08771">
    <property type="entry name" value="DLP_1"/>
    <property type="match status" value="1"/>
</dbReference>
<dbReference type="Proteomes" id="UP001149079">
    <property type="component" value="Unassembled WGS sequence"/>
</dbReference>
<dbReference type="GO" id="GO:0005874">
    <property type="term" value="C:microtubule"/>
    <property type="evidence" value="ECO:0007669"/>
    <property type="project" value="TreeGrafter"/>
</dbReference>
<evidence type="ECO:0000256" key="1">
    <source>
        <dbReference type="ARBA" id="ARBA00022741"/>
    </source>
</evidence>
<feature type="domain" description="Dynamin-type G" evidence="5">
    <location>
        <begin position="31"/>
        <end position="327"/>
    </location>
</feature>
<evidence type="ECO:0000313" key="6">
    <source>
        <dbReference type="EMBL" id="KAJ5124198.1"/>
    </source>
</evidence>
<name>A0A9W9GME0_9EURO</name>
<evidence type="ECO:0000259" key="4">
    <source>
        <dbReference type="PROSITE" id="PS51388"/>
    </source>
</evidence>
<comment type="caution">
    <text evidence="6">The sequence shown here is derived from an EMBL/GenBank/DDBJ whole genome shotgun (WGS) entry which is preliminary data.</text>
</comment>
<dbReference type="GO" id="GO:0000266">
    <property type="term" value="P:mitochondrial fission"/>
    <property type="evidence" value="ECO:0007669"/>
    <property type="project" value="TreeGrafter"/>
</dbReference>
<gene>
    <name evidence="6" type="ORF">N7515_008023</name>
</gene>
<reference evidence="6" key="1">
    <citation type="submission" date="2022-11" db="EMBL/GenBank/DDBJ databases">
        <authorList>
            <person name="Petersen C."/>
        </authorList>
    </citation>
    <scope>NUCLEOTIDE SEQUENCE</scope>
    <source>
        <strain evidence="6">IBT 22155</strain>
    </source>
</reference>
<dbReference type="PROSITE" id="PS51388">
    <property type="entry name" value="GED"/>
    <property type="match status" value="1"/>
</dbReference>
<dbReference type="RefSeq" id="XP_056518597.1">
    <property type="nucleotide sequence ID" value="XM_056668767.1"/>
</dbReference>
<dbReference type="EMBL" id="JAPQKL010000006">
    <property type="protein sequence ID" value="KAJ5124198.1"/>
    <property type="molecule type" value="Genomic_DNA"/>
</dbReference>
<dbReference type="InterPro" id="IPR030381">
    <property type="entry name" value="G_DYNAMIN_dom"/>
</dbReference>
<feature type="region of interest" description="Disordered" evidence="3">
    <location>
        <begin position="419"/>
        <end position="449"/>
    </location>
</feature>
<accession>A0A9W9GME0</accession>
<dbReference type="Gene3D" id="3.40.50.300">
    <property type="entry name" value="P-loop containing nucleotide triphosphate hydrolases"/>
    <property type="match status" value="1"/>
</dbReference>
<feature type="domain" description="GED" evidence="4">
    <location>
        <begin position="653"/>
        <end position="741"/>
    </location>
</feature>
<dbReference type="SMART" id="SM00053">
    <property type="entry name" value="DYNc"/>
    <property type="match status" value="1"/>
</dbReference>
<keyword evidence="7" id="KW-1185">Reference proteome</keyword>
<dbReference type="AlphaFoldDB" id="A0A9W9GME0"/>
<organism evidence="6 7">
    <name type="scientific">Penicillium bovifimosum</name>
    <dbReference type="NCBI Taxonomy" id="126998"/>
    <lineage>
        <taxon>Eukaryota</taxon>
        <taxon>Fungi</taxon>
        <taxon>Dikarya</taxon>
        <taxon>Ascomycota</taxon>
        <taxon>Pezizomycotina</taxon>
        <taxon>Eurotiomycetes</taxon>
        <taxon>Eurotiomycetidae</taxon>
        <taxon>Eurotiales</taxon>
        <taxon>Aspergillaceae</taxon>
        <taxon>Penicillium</taxon>
    </lineage>
</organism>
<dbReference type="GO" id="GO:0048312">
    <property type="term" value="P:intracellular distribution of mitochondria"/>
    <property type="evidence" value="ECO:0007669"/>
    <property type="project" value="TreeGrafter"/>
</dbReference>
<dbReference type="InterPro" id="IPR020850">
    <property type="entry name" value="GED_dom"/>
</dbReference>